<dbReference type="Proteomes" id="UP000800035">
    <property type="component" value="Unassembled WGS sequence"/>
</dbReference>
<feature type="transmembrane region" description="Helical" evidence="3">
    <location>
        <begin position="218"/>
        <end position="235"/>
    </location>
</feature>
<comment type="similarity">
    <text evidence="1">Belongs to the caleosin family.</text>
</comment>
<feature type="compositionally biased region" description="Basic and acidic residues" evidence="2">
    <location>
        <begin position="1"/>
        <end position="15"/>
    </location>
</feature>
<evidence type="ECO:0000256" key="1">
    <source>
        <dbReference type="ARBA" id="ARBA00006765"/>
    </source>
</evidence>
<feature type="compositionally biased region" description="Polar residues" evidence="2">
    <location>
        <begin position="72"/>
        <end position="91"/>
    </location>
</feature>
<dbReference type="PANTHER" id="PTHR31495:SF0">
    <property type="entry name" value="BINDING PROTEIN CALEOSIN, PUTATIVE (AFU_ORTHOLOGUE AFUA_5G13750)-RELATED"/>
    <property type="match status" value="1"/>
</dbReference>
<dbReference type="GO" id="GO:0004497">
    <property type="term" value="F:monooxygenase activity"/>
    <property type="evidence" value="ECO:0007669"/>
    <property type="project" value="TreeGrafter"/>
</dbReference>
<feature type="region of interest" description="Disordered" evidence="2">
    <location>
        <begin position="70"/>
        <end position="91"/>
    </location>
</feature>
<dbReference type="EMBL" id="ML976988">
    <property type="protein sequence ID" value="KAF1957961.1"/>
    <property type="molecule type" value="Genomic_DNA"/>
</dbReference>
<gene>
    <name evidence="4" type="ORF">CC80DRAFT_409870</name>
</gene>
<reference evidence="4" key="1">
    <citation type="journal article" date="2020" name="Stud. Mycol.">
        <title>101 Dothideomycetes genomes: a test case for predicting lifestyles and emergence of pathogens.</title>
        <authorList>
            <person name="Haridas S."/>
            <person name="Albert R."/>
            <person name="Binder M."/>
            <person name="Bloem J."/>
            <person name="Labutti K."/>
            <person name="Salamov A."/>
            <person name="Andreopoulos B."/>
            <person name="Baker S."/>
            <person name="Barry K."/>
            <person name="Bills G."/>
            <person name="Bluhm B."/>
            <person name="Cannon C."/>
            <person name="Castanera R."/>
            <person name="Culley D."/>
            <person name="Daum C."/>
            <person name="Ezra D."/>
            <person name="Gonzalez J."/>
            <person name="Henrissat B."/>
            <person name="Kuo A."/>
            <person name="Liang C."/>
            <person name="Lipzen A."/>
            <person name="Lutzoni F."/>
            <person name="Magnuson J."/>
            <person name="Mondo S."/>
            <person name="Nolan M."/>
            <person name="Ohm R."/>
            <person name="Pangilinan J."/>
            <person name="Park H.-J."/>
            <person name="Ramirez L."/>
            <person name="Alfaro M."/>
            <person name="Sun H."/>
            <person name="Tritt A."/>
            <person name="Yoshinaga Y."/>
            <person name="Zwiers L.-H."/>
            <person name="Turgeon B."/>
            <person name="Goodwin S."/>
            <person name="Spatafora J."/>
            <person name="Crous P."/>
            <person name="Grigoriev I."/>
        </authorList>
    </citation>
    <scope>NUCLEOTIDE SEQUENCE</scope>
    <source>
        <strain evidence="4">CBS 675.92</strain>
    </source>
</reference>
<organism evidence="4 5">
    <name type="scientific">Byssothecium circinans</name>
    <dbReference type="NCBI Taxonomy" id="147558"/>
    <lineage>
        <taxon>Eukaryota</taxon>
        <taxon>Fungi</taxon>
        <taxon>Dikarya</taxon>
        <taxon>Ascomycota</taxon>
        <taxon>Pezizomycotina</taxon>
        <taxon>Dothideomycetes</taxon>
        <taxon>Pleosporomycetidae</taxon>
        <taxon>Pleosporales</taxon>
        <taxon>Massarineae</taxon>
        <taxon>Massarinaceae</taxon>
        <taxon>Byssothecium</taxon>
    </lineage>
</organism>
<evidence type="ECO:0000256" key="3">
    <source>
        <dbReference type="SAM" id="Phobius"/>
    </source>
</evidence>
<keyword evidence="3" id="KW-0472">Membrane</keyword>
<dbReference type="OrthoDB" id="640742at2759"/>
<evidence type="ECO:0000313" key="5">
    <source>
        <dbReference type="Proteomes" id="UP000800035"/>
    </source>
</evidence>
<name>A0A6A5TZ94_9PLEO</name>
<feature type="transmembrane region" description="Helical" evidence="3">
    <location>
        <begin position="120"/>
        <end position="141"/>
    </location>
</feature>
<accession>A0A6A5TZ94</accession>
<feature type="region of interest" description="Disordered" evidence="2">
    <location>
        <begin position="1"/>
        <end position="25"/>
    </location>
</feature>
<dbReference type="Pfam" id="PF05042">
    <property type="entry name" value="Caleosin"/>
    <property type="match status" value="1"/>
</dbReference>
<protein>
    <submittedName>
        <fullName evidence="4">Caleosin domain-containing protein</fullName>
    </submittedName>
</protein>
<keyword evidence="3" id="KW-1133">Transmembrane helix</keyword>
<keyword evidence="3" id="KW-0812">Transmembrane</keyword>
<evidence type="ECO:0000313" key="4">
    <source>
        <dbReference type="EMBL" id="KAF1957961.1"/>
    </source>
</evidence>
<keyword evidence="5" id="KW-1185">Reference proteome</keyword>
<dbReference type="GO" id="GO:0005509">
    <property type="term" value="F:calcium ion binding"/>
    <property type="evidence" value="ECO:0007669"/>
    <property type="project" value="TreeGrafter"/>
</dbReference>
<proteinExistence type="inferred from homology"/>
<dbReference type="InterPro" id="IPR007736">
    <property type="entry name" value="Caleosin-related"/>
</dbReference>
<sequence length="266" mass="30478">MPSKDHPKNSEKHENAQNNKVESIKAIPNGAEEAVVSSIRSVPVTEQRKPFYNNDNYDNDLHHAGTARANIAPSTSHPNGTTENNWSTEHSHQTALQQHCDFFDTDHDGIIWPRDTFTGFYRLGFGIILSLLAVFIIHANFSYPTLPGWLPDPFFRLHVANIHKDKHGSDSGTYDHEGRFVPQKFEDMFSKYGKGKDYVTIWDVMDLMKGQRCIADPIGWGGAMFEWLATYIMLWPEDGKMRKEDIRGIYDGSIFYKIAEQRENQK</sequence>
<evidence type="ECO:0000256" key="2">
    <source>
        <dbReference type="SAM" id="MobiDB-lite"/>
    </source>
</evidence>
<dbReference type="AlphaFoldDB" id="A0A6A5TZ94"/>
<dbReference type="PANTHER" id="PTHR31495">
    <property type="entry name" value="PEROXYGENASE 3-RELATED"/>
    <property type="match status" value="1"/>
</dbReference>